<accession>A0A6C0G8V2</accession>
<dbReference type="RefSeq" id="WP_162360653.1">
    <property type="nucleotide sequence ID" value="NZ_CP048209.1"/>
</dbReference>
<dbReference type="CDD" id="cd06561">
    <property type="entry name" value="AlkD_like"/>
    <property type="match status" value="1"/>
</dbReference>
<dbReference type="InterPro" id="IPR016024">
    <property type="entry name" value="ARM-type_fold"/>
</dbReference>
<organism evidence="1 2">
    <name type="scientific">Paenibacillus lycopersici</name>
    <dbReference type="NCBI Taxonomy" id="2704462"/>
    <lineage>
        <taxon>Bacteria</taxon>
        <taxon>Bacillati</taxon>
        <taxon>Bacillota</taxon>
        <taxon>Bacilli</taxon>
        <taxon>Bacillales</taxon>
        <taxon>Paenibacillaceae</taxon>
        <taxon>Paenibacillus</taxon>
    </lineage>
</organism>
<dbReference type="SUPFAM" id="SSF48371">
    <property type="entry name" value="ARM repeat"/>
    <property type="match status" value="1"/>
</dbReference>
<dbReference type="PANTHER" id="PTHR41291:SF1">
    <property type="entry name" value="DNA ALKYLATION REPAIR PROTEIN"/>
    <property type="match status" value="1"/>
</dbReference>
<dbReference type="Gene3D" id="1.25.10.90">
    <property type="match status" value="1"/>
</dbReference>
<protein>
    <submittedName>
        <fullName evidence="1">DNA alkylation repair protein</fullName>
    </submittedName>
</protein>
<reference evidence="1 2" key="1">
    <citation type="submission" date="2020-01" db="EMBL/GenBank/DDBJ databases">
        <title>Paenibacillus sp. nov., isolated from tomato rhizosphere.</title>
        <authorList>
            <person name="Weon H.-Y."/>
            <person name="Lee S.A."/>
        </authorList>
    </citation>
    <scope>NUCLEOTIDE SEQUENCE [LARGE SCALE GENOMIC DNA]</scope>
    <source>
        <strain evidence="1 2">12200R-189</strain>
    </source>
</reference>
<dbReference type="KEGG" id="plyc:GXP70_23810"/>
<dbReference type="PANTHER" id="PTHR41291">
    <property type="entry name" value="DNA ALKYLATION REPAIR PROTEIN"/>
    <property type="match status" value="1"/>
</dbReference>
<dbReference type="AlphaFoldDB" id="A0A6C0G8V2"/>
<name>A0A6C0G8V2_9BACL</name>
<dbReference type="Proteomes" id="UP000476064">
    <property type="component" value="Chromosome"/>
</dbReference>
<proteinExistence type="predicted"/>
<keyword evidence="2" id="KW-1185">Reference proteome</keyword>
<dbReference type="EMBL" id="CP048209">
    <property type="protein sequence ID" value="QHT64101.1"/>
    <property type="molecule type" value="Genomic_DNA"/>
</dbReference>
<dbReference type="Pfam" id="PF08713">
    <property type="entry name" value="DNA_alkylation"/>
    <property type="match status" value="1"/>
</dbReference>
<dbReference type="InterPro" id="IPR014825">
    <property type="entry name" value="DNA_alkylation"/>
</dbReference>
<sequence length="236" mass="25816">MTYEDVMRQLESMGSEQTKRTFMNHGAREPLFGVKIGDLKKLVKAVKKDQALAAALYESGVSDAMYLAGLTVDPASLPPERLRDWANRANWYLLAETTVAGLAAESRYGRELALEWMASPQELVAACGWSTYANLLSIAPDGQLAVEELRALLREAAERIHGEPRDRVRYAMNMFIISAGGYVEALYEDALAAAAAIGKVRVKVGNTACKVPVASDYIAKMAAMGKRGHKRKTCIC</sequence>
<evidence type="ECO:0000313" key="1">
    <source>
        <dbReference type="EMBL" id="QHT64101.1"/>
    </source>
</evidence>
<evidence type="ECO:0000313" key="2">
    <source>
        <dbReference type="Proteomes" id="UP000476064"/>
    </source>
</evidence>
<gene>
    <name evidence="1" type="ORF">GXP70_23810</name>
</gene>